<sequence>MASRVFFILILVLSLSKFLLAENSGESSEPKFTTYNNELEYTIYHKLPNQPEYSKRGELVVSPYVEYQGSDMSNFIQAFDAINKTQPNSLYLIKLIDKKNPQKVMKSFTKMCLLESSNFEDRIIIHLDRYNNVFHFDYYSLNDQCGGSNHSNFIPVEFKTDVQIVIPVNGVSPKLTRALPLREDGTIEKPPEEKSFIQKYWIYFAVLVVGLLLTGDDGQRGGGAGGGGGGGQVAAARPAGRQ</sequence>
<feature type="compositionally biased region" description="Gly residues" evidence="1">
    <location>
        <begin position="222"/>
        <end position="232"/>
    </location>
</feature>
<dbReference type="CDD" id="cd22209">
    <property type="entry name" value="EMC10"/>
    <property type="match status" value="1"/>
</dbReference>
<gene>
    <name evidence="3" type="ORF">Glove_42g29</name>
</gene>
<proteinExistence type="predicted"/>
<comment type="caution">
    <text evidence="3">The sequence shown here is derived from an EMBL/GenBank/DDBJ whole genome shotgun (WGS) entry which is preliminary data.</text>
</comment>
<dbReference type="Pfam" id="PF21203">
    <property type="entry name" value="ECM10"/>
    <property type="match status" value="1"/>
</dbReference>
<reference evidence="3 4" key="1">
    <citation type="submission" date="2018-08" db="EMBL/GenBank/DDBJ databases">
        <title>Genome and evolution of the arbuscular mycorrhizal fungus Diversispora epigaea (formerly Glomus versiforme) and its bacterial endosymbionts.</title>
        <authorList>
            <person name="Sun X."/>
            <person name="Fei Z."/>
            <person name="Harrison M."/>
        </authorList>
    </citation>
    <scope>NUCLEOTIDE SEQUENCE [LARGE SCALE GENOMIC DNA]</scope>
    <source>
        <strain evidence="3 4">IT104</strain>
    </source>
</reference>
<name>A0A397JPU9_9GLOM</name>
<organism evidence="3 4">
    <name type="scientific">Diversispora epigaea</name>
    <dbReference type="NCBI Taxonomy" id="1348612"/>
    <lineage>
        <taxon>Eukaryota</taxon>
        <taxon>Fungi</taxon>
        <taxon>Fungi incertae sedis</taxon>
        <taxon>Mucoromycota</taxon>
        <taxon>Glomeromycotina</taxon>
        <taxon>Glomeromycetes</taxon>
        <taxon>Diversisporales</taxon>
        <taxon>Diversisporaceae</taxon>
        <taxon>Diversispora</taxon>
    </lineage>
</organism>
<dbReference type="PANTHER" id="PTHR39219:SF1">
    <property type="entry name" value="ER MEMBRANE PROTEIN COMPLEX SUBUNIT 10"/>
    <property type="match status" value="1"/>
</dbReference>
<keyword evidence="2" id="KW-0732">Signal</keyword>
<dbReference type="PANTHER" id="PTHR39219">
    <property type="entry name" value="ER MEMBRANE PROTEIN COMPLEX SUBUNIT 10"/>
    <property type="match status" value="1"/>
</dbReference>
<feature type="compositionally biased region" description="Low complexity" evidence="1">
    <location>
        <begin position="233"/>
        <end position="242"/>
    </location>
</feature>
<dbReference type="EMBL" id="PQFF01000040">
    <property type="protein sequence ID" value="RHZ86933.1"/>
    <property type="molecule type" value="Genomic_DNA"/>
</dbReference>
<evidence type="ECO:0000313" key="3">
    <source>
        <dbReference type="EMBL" id="RHZ86933.1"/>
    </source>
</evidence>
<dbReference type="STRING" id="1348612.A0A397JPU9"/>
<protein>
    <submittedName>
        <fullName evidence="3">Uncharacterized protein</fullName>
    </submittedName>
</protein>
<accession>A0A397JPU9</accession>
<evidence type="ECO:0000256" key="2">
    <source>
        <dbReference type="SAM" id="SignalP"/>
    </source>
</evidence>
<dbReference type="AlphaFoldDB" id="A0A397JPU9"/>
<feature type="region of interest" description="Disordered" evidence="1">
    <location>
        <begin position="222"/>
        <end position="242"/>
    </location>
</feature>
<feature type="chain" id="PRO_5017205715" evidence="2">
    <location>
        <begin position="22"/>
        <end position="242"/>
    </location>
</feature>
<evidence type="ECO:0000313" key="4">
    <source>
        <dbReference type="Proteomes" id="UP000266861"/>
    </source>
</evidence>
<feature type="signal peptide" evidence="2">
    <location>
        <begin position="1"/>
        <end position="21"/>
    </location>
</feature>
<dbReference type="Proteomes" id="UP000266861">
    <property type="component" value="Unassembled WGS sequence"/>
</dbReference>
<dbReference type="OrthoDB" id="1894652at2759"/>
<evidence type="ECO:0000256" key="1">
    <source>
        <dbReference type="SAM" id="MobiDB-lite"/>
    </source>
</evidence>
<keyword evidence="4" id="KW-1185">Reference proteome</keyword>